<protein>
    <submittedName>
        <fullName evidence="2">Uncharacterized protein</fullName>
    </submittedName>
</protein>
<accession>A0ABW1T187</accession>
<sequence>MSGDDELDRLLREVESTMSGKPAAPAAAASAKEVATTKATPGRWGRALRTGVVAGVVCGAVVGTGTFLLAWLPFIDNPISSAAGAFVGAFATGAALTAARG</sequence>
<keyword evidence="1" id="KW-0812">Transmembrane</keyword>
<keyword evidence="1" id="KW-1133">Transmembrane helix</keyword>
<dbReference type="EMBL" id="JBHSTI010000008">
    <property type="protein sequence ID" value="MFC6238473.1"/>
    <property type="molecule type" value="Genomic_DNA"/>
</dbReference>
<evidence type="ECO:0000256" key="1">
    <source>
        <dbReference type="SAM" id="Phobius"/>
    </source>
</evidence>
<feature type="transmembrane region" description="Helical" evidence="1">
    <location>
        <begin position="52"/>
        <end position="72"/>
    </location>
</feature>
<evidence type="ECO:0000313" key="3">
    <source>
        <dbReference type="Proteomes" id="UP001596138"/>
    </source>
</evidence>
<organism evidence="2 3">
    <name type="scientific">Longivirga aurantiaca</name>
    <dbReference type="NCBI Taxonomy" id="1837743"/>
    <lineage>
        <taxon>Bacteria</taxon>
        <taxon>Bacillati</taxon>
        <taxon>Actinomycetota</taxon>
        <taxon>Actinomycetes</taxon>
        <taxon>Sporichthyales</taxon>
        <taxon>Sporichthyaceae</taxon>
        <taxon>Longivirga</taxon>
    </lineage>
</organism>
<evidence type="ECO:0000313" key="2">
    <source>
        <dbReference type="EMBL" id="MFC6238473.1"/>
    </source>
</evidence>
<comment type="caution">
    <text evidence="2">The sequence shown here is derived from an EMBL/GenBank/DDBJ whole genome shotgun (WGS) entry which is preliminary data.</text>
</comment>
<gene>
    <name evidence="2" type="ORF">ACFQGU_11340</name>
</gene>
<reference evidence="3" key="1">
    <citation type="journal article" date="2019" name="Int. J. Syst. Evol. Microbiol.">
        <title>The Global Catalogue of Microorganisms (GCM) 10K type strain sequencing project: providing services to taxonomists for standard genome sequencing and annotation.</title>
        <authorList>
            <consortium name="The Broad Institute Genomics Platform"/>
            <consortium name="The Broad Institute Genome Sequencing Center for Infectious Disease"/>
            <person name="Wu L."/>
            <person name="Ma J."/>
        </authorList>
    </citation>
    <scope>NUCLEOTIDE SEQUENCE [LARGE SCALE GENOMIC DNA]</scope>
    <source>
        <strain evidence="3">CGMCC 4.7317</strain>
    </source>
</reference>
<keyword evidence="3" id="KW-1185">Reference proteome</keyword>
<keyword evidence="1" id="KW-0472">Membrane</keyword>
<proteinExistence type="predicted"/>
<feature type="transmembrane region" description="Helical" evidence="1">
    <location>
        <begin position="78"/>
        <end position="99"/>
    </location>
</feature>
<name>A0ABW1T187_9ACTN</name>
<dbReference type="RefSeq" id="WP_386766721.1">
    <property type="nucleotide sequence ID" value="NZ_JBHSTI010000008.1"/>
</dbReference>
<dbReference type="Proteomes" id="UP001596138">
    <property type="component" value="Unassembled WGS sequence"/>
</dbReference>